<evidence type="ECO:0000256" key="1">
    <source>
        <dbReference type="ARBA" id="ARBA00000900"/>
    </source>
</evidence>
<dbReference type="EC" id="2.3.2.27" evidence="6"/>
<evidence type="ECO:0000256" key="12">
    <source>
        <dbReference type="ARBA" id="ARBA00022786"/>
    </source>
</evidence>
<feature type="transmembrane region" description="Helical" evidence="21">
    <location>
        <begin position="134"/>
        <end position="155"/>
    </location>
</feature>
<evidence type="ECO:0000256" key="7">
    <source>
        <dbReference type="ARBA" id="ARBA00022679"/>
    </source>
</evidence>
<dbReference type="PROSITE" id="PS50089">
    <property type="entry name" value="ZF_RING_2"/>
    <property type="match status" value="1"/>
</dbReference>
<keyword evidence="12" id="KW-0833">Ubl conjugation pathway</keyword>
<protein>
    <recommendedName>
        <fullName evidence="6">RING-type E3 ubiquitin transferase</fullName>
        <ecNumber evidence="6">2.3.2.27</ecNumber>
    </recommendedName>
</protein>
<dbReference type="GO" id="GO:0008270">
    <property type="term" value="F:zinc ion binding"/>
    <property type="evidence" value="ECO:0007669"/>
    <property type="project" value="UniProtKB-KW"/>
</dbReference>
<keyword evidence="14" id="KW-0391">Immunity</keyword>
<keyword evidence="10" id="KW-0967">Endosome</keyword>
<dbReference type="AlphaFoldDB" id="A0A096M0F0"/>
<name>A0A096M0F0_POEFO</name>
<evidence type="ECO:0000256" key="9">
    <source>
        <dbReference type="ARBA" id="ARBA00022723"/>
    </source>
</evidence>
<dbReference type="SUPFAM" id="SSF57850">
    <property type="entry name" value="RING/U-box"/>
    <property type="match status" value="1"/>
</dbReference>
<evidence type="ECO:0000256" key="18">
    <source>
        <dbReference type="ARBA" id="ARBA00023329"/>
    </source>
</evidence>
<evidence type="ECO:0000313" key="24">
    <source>
        <dbReference type="Ensembl" id="ENSPFOP00000024891.1"/>
    </source>
</evidence>
<feature type="compositionally biased region" description="Polar residues" evidence="20">
    <location>
        <begin position="38"/>
        <end position="54"/>
    </location>
</feature>
<evidence type="ECO:0000256" key="5">
    <source>
        <dbReference type="ARBA" id="ARBA00004906"/>
    </source>
</evidence>
<dbReference type="CDD" id="cd16807">
    <property type="entry name" value="RING_CH-C4HC3_MARCH8"/>
    <property type="match status" value="1"/>
</dbReference>
<evidence type="ECO:0000256" key="3">
    <source>
        <dbReference type="ARBA" id="ARBA00004439"/>
    </source>
</evidence>
<evidence type="ECO:0000256" key="4">
    <source>
        <dbReference type="ARBA" id="ARBA00004520"/>
    </source>
</evidence>
<evidence type="ECO:0000256" key="2">
    <source>
        <dbReference type="ARBA" id="ARBA00004155"/>
    </source>
</evidence>
<evidence type="ECO:0000256" key="17">
    <source>
        <dbReference type="ARBA" id="ARBA00023228"/>
    </source>
</evidence>
<accession>A0A096M0F0</accession>
<evidence type="ECO:0000256" key="13">
    <source>
        <dbReference type="ARBA" id="ARBA00022833"/>
    </source>
</evidence>
<dbReference type="GO" id="GO:0005765">
    <property type="term" value="C:lysosomal membrane"/>
    <property type="evidence" value="ECO:0007669"/>
    <property type="project" value="UniProtKB-SubCell"/>
</dbReference>
<comment type="subcellular location">
    <subcellularLocation>
        <location evidence="3">Cytoplasmic vesicle membrane</location>
        <topology evidence="3">Multi-pass membrane protein</topology>
    </subcellularLocation>
    <subcellularLocation>
        <location evidence="4">Early endosome membrane</location>
        <topology evidence="4">Multi-pass membrane protein</topology>
    </subcellularLocation>
    <subcellularLocation>
        <location evidence="2">Lysosome membrane</location>
        <topology evidence="2">Multi-pass membrane protein</topology>
    </subcellularLocation>
</comment>
<feature type="region of interest" description="Disordered" evidence="20">
    <location>
        <begin position="1"/>
        <end position="54"/>
    </location>
</feature>
<keyword evidence="17" id="KW-0458">Lysosome</keyword>
<dbReference type="GeneTree" id="ENSGT00940000159346"/>
<dbReference type="GO" id="GO:0061630">
    <property type="term" value="F:ubiquitin protein ligase activity"/>
    <property type="evidence" value="ECO:0007669"/>
    <property type="project" value="UniProtKB-EC"/>
</dbReference>
<reference evidence="24" key="2">
    <citation type="submission" date="2025-08" db="UniProtKB">
        <authorList>
            <consortium name="Ensembl"/>
        </authorList>
    </citation>
    <scope>IDENTIFICATION</scope>
</reference>
<evidence type="ECO:0000256" key="20">
    <source>
        <dbReference type="SAM" id="MobiDB-lite"/>
    </source>
</evidence>
<dbReference type="FunFam" id="3.30.40.10:FF:000043">
    <property type="entry name" value="Putative e3 ubiquitin-protein ligase march8"/>
    <property type="match status" value="1"/>
</dbReference>
<keyword evidence="8 21" id="KW-0812">Transmembrane</keyword>
<reference evidence="25" key="1">
    <citation type="submission" date="2013-10" db="EMBL/GenBank/DDBJ databases">
        <authorList>
            <person name="Schartl M."/>
            <person name="Warren W."/>
        </authorList>
    </citation>
    <scope>NUCLEOTIDE SEQUENCE [LARGE SCALE GENOMIC DNA]</scope>
    <source>
        <strain evidence="25">female</strain>
    </source>
</reference>
<feature type="domain" description="RING-CH-type" evidence="23">
    <location>
        <begin position="56"/>
        <end position="117"/>
    </location>
</feature>
<dbReference type="GO" id="GO:0031901">
    <property type="term" value="C:early endosome membrane"/>
    <property type="evidence" value="ECO:0007669"/>
    <property type="project" value="UniProtKB-SubCell"/>
</dbReference>
<dbReference type="InterPro" id="IPR001841">
    <property type="entry name" value="Znf_RING"/>
</dbReference>
<reference evidence="24" key="3">
    <citation type="submission" date="2025-09" db="UniProtKB">
        <authorList>
            <consortium name="Ensembl"/>
        </authorList>
    </citation>
    <scope>IDENTIFICATION</scope>
</reference>
<evidence type="ECO:0000259" key="23">
    <source>
        <dbReference type="PROSITE" id="PS51292"/>
    </source>
</evidence>
<evidence type="ECO:0000256" key="19">
    <source>
        <dbReference type="PROSITE-ProRule" id="PRU00175"/>
    </source>
</evidence>
<dbReference type="Gene3D" id="3.30.40.10">
    <property type="entry name" value="Zinc/RING finger domain, C3HC4 (zinc finger)"/>
    <property type="match status" value="1"/>
</dbReference>
<evidence type="ECO:0000256" key="16">
    <source>
        <dbReference type="ARBA" id="ARBA00023136"/>
    </source>
</evidence>
<sequence>MPVQQITVVPARETAGNGKSAPRSKEKNEGRKAPGRSGSRSSNISKVSNTASRASTTPSAQDICRICHCEGDEDCPLITPCRCTGSLSFVHQGCLNQWIKSSDTRCCELCKFDFIMETKLKPLSKFQKLDRKKIFCSVLFHLIAIVCMLWSVYILVKRTTDEIRLGKNGVLEWPFWTKLIVVAIGFTGGLIFMYIQCKVYLQLWRRLKAFNRIITVQNCPEKNLHHPPQARPGAMSNGKHEAVEVPVAPALAPAQDMDSDLSVEAAVAPDPNPV</sequence>
<evidence type="ECO:0000259" key="22">
    <source>
        <dbReference type="PROSITE" id="PS50089"/>
    </source>
</evidence>
<feature type="transmembrane region" description="Helical" evidence="21">
    <location>
        <begin position="175"/>
        <end position="195"/>
    </location>
</feature>
<evidence type="ECO:0000256" key="8">
    <source>
        <dbReference type="ARBA" id="ARBA00022692"/>
    </source>
</evidence>
<dbReference type="GO" id="GO:0016567">
    <property type="term" value="P:protein ubiquitination"/>
    <property type="evidence" value="ECO:0007669"/>
    <property type="project" value="UniProtKB-ARBA"/>
</dbReference>
<proteinExistence type="predicted"/>
<evidence type="ECO:0000256" key="21">
    <source>
        <dbReference type="SAM" id="Phobius"/>
    </source>
</evidence>
<dbReference type="PROSITE" id="PS51292">
    <property type="entry name" value="ZF_RING_CH"/>
    <property type="match status" value="1"/>
</dbReference>
<feature type="region of interest" description="Disordered" evidence="20">
    <location>
        <begin position="255"/>
        <end position="274"/>
    </location>
</feature>
<feature type="compositionally biased region" description="Basic and acidic residues" evidence="20">
    <location>
        <begin position="23"/>
        <end position="32"/>
    </location>
</feature>
<keyword evidence="7" id="KW-0808">Transferase</keyword>
<dbReference type="EMBL" id="AYCK01003572">
    <property type="status" value="NOT_ANNOTATED_CDS"/>
    <property type="molecule type" value="Genomic_DNA"/>
</dbReference>
<dbReference type="InterPro" id="IPR011016">
    <property type="entry name" value="Znf_RING-CH"/>
</dbReference>
<keyword evidence="9" id="KW-0479">Metal-binding</keyword>
<keyword evidence="16 21" id="KW-0472">Membrane</keyword>
<evidence type="ECO:0000256" key="10">
    <source>
        <dbReference type="ARBA" id="ARBA00022753"/>
    </source>
</evidence>
<evidence type="ECO:0000256" key="14">
    <source>
        <dbReference type="ARBA" id="ARBA00022859"/>
    </source>
</evidence>
<evidence type="ECO:0000256" key="11">
    <source>
        <dbReference type="ARBA" id="ARBA00022771"/>
    </source>
</evidence>
<organism evidence="24 25">
    <name type="scientific">Poecilia formosa</name>
    <name type="common">Amazon molly</name>
    <name type="synonym">Limia formosa</name>
    <dbReference type="NCBI Taxonomy" id="48698"/>
    <lineage>
        <taxon>Eukaryota</taxon>
        <taxon>Metazoa</taxon>
        <taxon>Chordata</taxon>
        <taxon>Craniata</taxon>
        <taxon>Vertebrata</taxon>
        <taxon>Euteleostomi</taxon>
        <taxon>Actinopterygii</taxon>
        <taxon>Neopterygii</taxon>
        <taxon>Teleostei</taxon>
        <taxon>Neoteleostei</taxon>
        <taxon>Acanthomorphata</taxon>
        <taxon>Ovalentaria</taxon>
        <taxon>Atherinomorphae</taxon>
        <taxon>Cyprinodontiformes</taxon>
        <taxon>Poeciliidae</taxon>
        <taxon>Poeciliinae</taxon>
        <taxon>Poecilia</taxon>
    </lineage>
</organism>
<dbReference type="PANTHER" id="PTHR45981">
    <property type="entry name" value="LD02310P"/>
    <property type="match status" value="1"/>
</dbReference>
<keyword evidence="13" id="KW-0862">Zinc</keyword>
<comment type="catalytic activity">
    <reaction evidence="1">
        <text>S-ubiquitinyl-[E2 ubiquitin-conjugating enzyme]-L-cysteine + [acceptor protein]-L-lysine = [E2 ubiquitin-conjugating enzyme]-L-cysteine + N(6)-ubiquitinyl-[acceptor protein]-L-lysine.</text>
        <dbReference type="EC" id="2.3.2.27"/>
    </reaction>
</comment>
<dbReference type="GO" id="GO:0002376">
    <property type="term" value="P:immune system process"/>
    <property type="evidence" value="ECO:0007669"/>
    <property type="project" value="UniProtKB-KW"/>
</dbReference>
<comment type="pathway">
    <text evidence="5">Protein modification; protein ubiquitination.</text>
</comment>
<evidence type="ECO:0000256" key="15">
    <source>
        <dbReference type="ARBA" id="ARBA00022989"/>
    </source>
</evidence>
<keyword evidence="18" id="KW-0968">Cytoplasmic vesicle</keyword>
<keyword evidence="11 19" id="KW-0863">Zinc-finger</keyword>
<dbReference type="Pfam" id="PF12906">
    <property type="entry name" value="RINGv"/>
    <property type="match status" value="1"/>
</dbReference>
<keyword evidence="25" id="KW-1185">Reference proteome</keyword>
<dbReference type="Ensembl" id="ENSPFOT00000025460.1">
    <property type="protein sequence ID" value="ENSPFOP00000024891.1"/>
    <property type="gene ID" value="ENSPFOG00000009574.2"/>
</dbReference>
<dbReference type="Proteomes" id="UP000028760">
    <property type="component" value="Unassembled WGS sequence"/>
</dbReference>
<evidence type="ECO:0000256" key="6">
    <source>
        <dbReference type="ARBA" id="ARBA00012483"/>
    </source>
</evidence>
<keyword evidence="15 21" id="KW-1133">Transmembrane helix</keyword>
<feature type="domain" description="RING-type" evidence="22">
    <location>
        <begin position="64"/>
        <end position="111"/>
    </location>
</feature>
<dbReference type="InterPro" id="IPR013083">
    <property type="entry name" value="Znf_RING/FYVE/PHD"/>
</dbReference>
<dbReference type="SMART" id="SM00744">
    <property type="entry name" value="RINGv"/>
    <property type="match status" value="1"/>
</dbReference>
<evidence type="ECO:0000313" key="25">
    <source>
        <dbReference type="Proteomes" id="UP000028760"/>
    </source>
</evidence>